<sequence>MTSMFCGRLCVPMVSCFSHLSTVLTRRAASCARSSSSSCSSSSSSASSYFSSSHPVLSFARPPRETGGNVPAPAAPQGGRPSGAPSSWRRTPWAGGDCPDGVAVAAPSAAGLPPLMAPAPAVLRRTWTPEDLYSNSSVAKMAVDYWRTQGPRAQGGSRPSTSTTTTTGATTVSGASKGSDSGCCAAHGQADEH</sequence>
<dbReference type="Proteomes" id="UP001189429">
    <property type="component" value="Unassembled WGS sequence"/>
</dbReference>
<keyword evidence="2" id="KW-0732">Signal</keyword>
<accession>A0ABN9WSB8</accession>
<feature type="chain" id="PRO_5045312058" evidence="2">
    <location>
        <begin position="17"/>
        <end position="193"/>
    </location>
</feature>
<proteinExistence type="predicted"/>
<protein>
    <submittedName>
        <fullName evidence="3">Uncharacterized protein</fullName>
    </submittedName>
</protein>
<feature type="signal peptide" evidence="2">
    <location>
        <begin position="1"/>
        <end position="16"/>
    </location>
</feature>
<feature type="compositionally biased region" description="Low complexity" evidence="1">
    <location>
        <begin position="155"/>
        <end position="179"/>
    </location>
</feature>
<feature type="compositionally biased region" description="Low complexity" evidence="1">
    <location>
        <begin position="34"/>
        <end position="53"/>
    </location>
</feature>
<gene>
    <name evidence="3" type="ORF">PCOR1329_LOCUS70095</name>
</gene>
<name>A0ABN9WSB8_9DINO</name>
<keyword evidence="4" id="KW-1185">Reference proteome</keyword>
<evidence type="ECO:0000256" key="1">
    <source>
        <dbReference type="SAM" id="MobiDB-lite"/>
    </source>
</evidence>
<reference evidence="3" key="1">
    <citation type="submission" date="2023-10" db="EMBL/GenBank/DDBJ databases">
        <authorList>
            <person name="Chen Y."/>
            <person name="Shah S."/>
            <person name="Dougan E. K."/>
            <person name="Thang M."/>
            <person name="Chan C."/>
        </authorList>
    </citation>
    <scope>NUCLEOTIDE SEQUENCE [LARGE SCALE GENOMIC DNA]</scope>
</reference>
<evidence type="ECO:0000313" key="4">
    <source>
        <dbReference type="Proteomes" id="UP001189429"/>
    </source>
</evidence>
<comment type="caution">
    <text evidence="3">The sequence shown here is derived from an EMBL/GenBank/DDBJ whole genome shotgun (WGS) entry which is preliminary data.</text>
</comment>
<organism evidence="3 4">
    <name type="scientific">Prorocentrum cordatum</name>
    <dbReference type="NCBI Taxonomy" id="2364126"/>
    <lineage>
        <taxon>Eukaryota</taxon>
        <taxon>Sar</taxon>
        <taxon>Alveolata</taxon>
        <taxon>Dinophyceae</taxon>
        <taxon>Prorocentrales</taxon>
        <taxon>Prorocentraceae</taxon>
        <taxon>Prorocentrum</taxon>
    </lineage>
</organism>
<feature type="region of interest" description="Disordered" evidence="1">
    <location>
        <begin position="34"/>
        <end position="93"/>
    </location>
</feature>
<evidence type="ECO:0000256" key="2">
    <source>
        <dbReference type="SAM" id="SignalP"/>
    </source>
</evidence>
<feature type="region of interest" description="Disordered" evidence="1">
    <location>
        <begin position="149"/>
        <end position="193"/>
    </location>
</feature>
<dbReference type="EMBL" id="CAUYUJ010019238">
    <property type="protein sequence ID" value="CAK0889597.1"/>
    <property type="molecule type" value="Genomic_DNA"/>
</dbReference>
<evidence type="ECO:0000313" key="3">
    <source>
        <dbReference type="EMBL" id="CAK0889597.1"/>
    </source>
</evidence>